<protein>
    <submittedName>
        <fullName evidence="2">Uncharacterized protein</fullName>
    </submittedName>
</protein>
<keyword evidence="1" id="KW-1133">Transmembrane helix</keyword>
<sequence>MDERDTSVFDLLIWGGASLSFIGLLGLVWCIIYVARARRAQLSDEDMRVRLRTALPMNLGALFLSVIGLMLVILGIFLA</sequence>
<accession>A0ABT3BKN2</accession>
<evidence type="ECO:0000313" key="2">
    <source>
        <dbReference type="EMBL" id="MCV3274121.1"/>
    </source>
</evidence>
<reference evidence="2 3" key="1">
    <citation type="submission" date="2022-04" db="EMBL/GenBank/DDBJ databases">
        <title>Roseobacter sp. WL0113 is a bacterium isolated from neritic sediment.</title>
        <authorList>
            <person name="Wang L."/>
            <person name="He W."/>
            <person name="Zhang D.-F."/>
        </authorList>
    </citation>
    <scope>NUCLEOTIDE SEQUENCE [LARGE SCALE GENOMIC DNA]</scope>
    <source>
        <strain evidence="2 3">WL0113</strain>
    </source>
</reference>
<evidence type="ECO:0000256" key="1">
    <source>
        <dbReference type="SAM" id="Phobius"/>
    </source>
</evidence>
<keyword evidence="1" id="KW-0472">Membrane</keyword>
<evidence type="ECO:0000313" key="3">
    <source>
        <dbReference type="Proteomes" id="UP001208690"/>
    </source>
</evidence>
<dbReference type="RefSeq" id="WP_263846325.1">
    <property type="nucleotide sequence ID" value="NZ_JALIEB010000028.1"/>
</dbReference>
<name>A0ABT3BKN2_9RHOB</name>
<feature type="transmembrane region" description="Helical" evidence="1">
    <location>
        <begin position="55"/>
        <end position="78"/>
    </location>
</feature>
<dbReference type="Proteomes" id="UP001208690">
    <property type="component" value="Unassembled WGS sequence"/>
</dbReference>
<organism evidence="2 3">
    <name type="scientific">Roseobacter sinensis</name>
    <dbReference type="NCBI Taxonomy" id="2931391"/>
    <lineage>
        <taxon>Bacteria</taxon>
        <taxon>Pseudomonadati</taxon>
        <taxon>Pseudomonadota</taxon>
        <taxon>Alphaproteobacteria</taxon>
        <taxon>Rhodobacterales</taxon>
        <taxon>Roseobacteraceae</taxon>
        <taxon>Roseobacter</taxon>
    </lineage>
</organism>
<keyword evidence="3" id="KW-1185">Reference proteome</keyword>
<comment type="caution">
    <text evidence="2">The sequence shown here is derived from an EMBL/GenBank/DDBJ whole genome shotgun (WGS) entry which is preliminary data.</text>
</comment>
<gene>
    <name evidence="2" type="ORF">MUB52_22020</name>
</gene>
<feature type="transmembrane region" description="Helical" evidence="1">
    <location>
        <begin position="12"/>
        <end position="34"/>
    </location>
</feature>
<proteinExistence type="predicted"/>
<dbReference type="EMBL" id="JALIEB010000028">
    <property type="protein sequence ID" value="MCV3274121.1"/>
    <property type="molecule type" value="Genomic_DNA"/>
</dbReference>
<keyword evidence="1" id="KW-0812">Transmembrane</keyword>